<feature type="non-terminal residue" evidence="1">
    <location>
        <position position="1"/>
    </location>
</feature>
<name>T0ZAU9_9ZZZZ</name>
<organism evidence="1">
    <name type="scientific">mine drainage metagenome</name>
    <dbReference type="NCBI Taxonomy" id="410659"/>
    <lineage>
        <taxon>unclassified sequences</taxon>
        <taxon>metagenomes</taxon>
        <taxon>ecological metagenomes</taxon>
    </lineage>
</organism>
<reference evidence="1" key="2">
    <citation type="journal article" date="2014" name="ISME J.">
        <title>Microbial stratification in low pH oxic and suboxic macroscopic growths along an acid mine drainage.</title>
        <authorList>
            <person name="Mendez-Garcia C."/>
            <person name="Mesa V."/>
            <person name="Sprenger R.R."/>
            <person name="Richter M."/>
            <person name="Diez M.S."/>
            <person name="Solano J."/>
            <person name="Bargiela R."/>
            <person name="Golyshina O.V."/>
            <person name="Manteca A."/>
            <person name="Ramos J.L."/>
            <person name="Gallego J.R."/>
            <person name="Llorente I."/>
            <person name="Martins Dos Santos V.A."/>
            <person name="Jensen O.N."/>
            <person name="Pelaez A.I."/>
            <person name="Sanchez J."/>
            <person name="Ferrer M."/>
        </authorList>
    </citation>
    <scope>NUCLEOTIDE SEQUENCE</scope>
</reference>
<sequence length="157" mass="17494">GRVLVVHVPPRLPGTAWQIDGRYLKRAGDKLAALSDTELRAMFAETGPDFSAECCPGATLDDLAAQAIALFRERWGKKTRDERKLQWTDEQTLFDAELLINGGVTYAALILFGTRAALGRRLAQAELVFEYRSSEASGPAADREEYREGFFLWQDAI</sequence>
<comment type="caution">
    <text evidence="1">The sequence shown here is derived from an EMBL/GenBank/DDBJ whole genome shotgun (WGS) entry which is preliminary data.</text>
</comment>
<accession>T0ZAU9</accession>
<proteinExistence type="predicted"/>
<protein>
    <submittedName>
        <fullName evidence="1">Transcriptional regulator</fullName>
    </submittedName>
</protein>
<gene>
    <name evidence="1" type="ORF">B2A_15418</name>
</gene>
<reference evidence="1" key="1">
    <citation type="submission" date="2013-08" db="EMBL/GenBank/DDBJ databases">
        <authorList>
            <person name="Mendez C."/>
            <person name="Richter M."/>
            <person name="Ferrer M."/>
            <person name="Sanchez J."/>
        </authorList>
    </citation>
    <scope>NUCLEOTIDE SEQUENCE</scope>
</reference>
<dbReference type="EMBL" id="AUZZ01011225">
    <property type="protein sequence ID" value="EQD27000.1"/>
    <property type="molecule type" value="Genomic_DNA"/>
</dbReference>
<dbReference type="AlphaFoldDB" id="T0ZAU9"/>
<evidence type="ECO:0000313" key="1">
    <source>
        <dbReference type="EMBL" id="EQD27000.1"/>
    </source>
</evidence>